<gene>
    <name evidence="2" type="ORF">E2C01_057067</name>
</gene>
<dbReference type="EMBL" id="VSRR010020285">
    <property type="protein sequence ID" value="MPC62976.1"/>
    <property type="molecule type" value="Genomic_DNA"/>
</dbReference>
<evidence type="ECO:0000313" key="2">
    <source>
        <dbReference type="EMBL" id="MPC62976.1"/>
    </source>
</evidence>
<proteinExistence type="predicted"/>
<name>A0A5B7GZC9_PORTR</name>
<keyword evidence="3" id="KW-1185">Reference proteome</keyword>
<sequence>MFSSFSESAEVSRMRRRISGVYQKTGSTEEEEEEKEEKWPDSLTQGTIRLSVCSDHALQTGTAFGENKPIANKVSQPVCLIWHCIWCEMTFRLQLKDLSIVDHLFVRLVPGGEEVRVLIKRLTHQPTEPLEQVKQLFHVLLRILREKGSVRGAGEAKV</sequence>
<protein>
    <submittedName>
        <fullName evidence="2">Uncharacterized protein</fullName>
    </submittedName>
</protein>
<evidence type="ECO:0000313" key="3">
    <source>
        <dbReference type="Proteomes" id="UP000324222"/>
    </source>
</evidence>
<comment type="caution">
    <text evidence="2">The sequence shown here is derived from an EMBL/GenBank/DDBJ whole genome shotgun (WGS) entry which is preliminary data.</text>
</comment>
<accession>A0A5B7GZC9</accession>
<organism evidence="2 3">
    <name type="scientific">Portunus trituberculatus</name>
    <name type="common">Swimming crab</name>
    <name type="synonym">Neptunus trituberculatus</name>
    <dbReference type="NCBI Taxonomy" id="210409"/>
    <lineage>
        <taxon>Eukaryota</taxon>
        <taxon>Metazoa</taxon>
        <taxon>Ecdysozoa</taxon>
        <taxon>Arthropoda</taxon>
        <taxon>Crustacea</taxon>
        <taxon>Multicrustacea</taxon>
        <taxon>Malacostraca</taxon>
        <taxon>Eumalacostraca</taxon>
        <taxon>Eucarida</taxon>
        <taxon>Decapoda</taxon>
        <taxon>Pleocyemata</taxon>
        <taxon>Brachyura</taxon>
        <taxon>Eubrachyura</taxon>
        <taxon>Portunoidea</taxon>
        <taxon>Portunidae</taxon>
        <taxon>Portuninae</taxon>
        <taxon>Portunus</taxon>
    </lineage>
</organism>
<reference evidence="2 3" key="1">
    <citation type="submission" date="2019-05" db="EMBL/GenBank/DDBJ databases">
        <title>Another draft genome of Portunus trituberculatus and its Hox gene families provides insights of decapod evolution.</title>
        <authorList>
            <person name="Jeong J.-H."/>
            <person name="Song I."/>
            <person name="Kim S."/>
            <person name="Choi T."/>
            <person name="Kim D."/>
            <person name="Ryu S."/>
            <person name="Kim W."/>
        </authorList>
    </citation>
    <scope>NUCLEOTIDE SEQUENCE [LARGE SCALE GENOMIC DNA]</scope>
    <source>
        <tissue evidence="2">Muscle</tissue>
    </source>
</reference>
<dbReference type="Proteomes" id="UP000324222">
    <property type="component" value="Unassembled WGS sequence"/>
</dbReference>
<feature type="region of interest" description="Disordered" evidence="1">
    <location>
        <begin position="22"/>
        <end position="42"/>
    </location>
</feature>
<dbReference type="AlphaFoldDB" id="A0A5B7GZC9"/>
<evidence type="ECO:0000256" key="1">
    <source>
        <dbReference type="SAM" id="MobiDB-lite"/>
    </source>
</evidence>